<dbReference type="AlphaFoldDB" id="A0AAE0EPY7"/>
<name>A0AAE0EPY7_9CHLO</name>
<evidence type="ECO:0000313" key="2">
    <source>
        <dbReference type="EMBL" id="KAK3235989.1"/>
    </source>
</evidence>
<evidence type="ECO:0008006" key="4">
    <source>
        <dbReference type="Google" id="ProtNLM"/>
    </source>
</evidence>
<evidence type="ECO:0000313" key="3">
    <source>
        <dbReference type="Proteomes" id="UP001190700"/>
    </source>
</evidence>
<organism evidence="2 3">
    <name type="scientific">Cymbomonas tetramitiformis</name>
    <dbReference type="NCBI Taxonomy" id="36881"/>
    <lineage>
        <taxon>Eukaryota</taxon>
        <taxon>Viridiplantae</taxon>
        <taxon>Chlorophyta</taxon>
        <taxon>Pyramimonadophyceae</taxon>
        <taxon>Pyramimonadales</taxon>
        <taxon>Pyramimonadaceae</taxon>
        <taxon>Cymbomonas</taxon>
    </lineage>
</organism>
<dbReference type="Gene3D" id="3.90.176.10">
    <property type="entry name" value="Toxin ADP-ribosyltransferase, Chain A, domain 1"/>
    <property type="match status" value="1"/>
</dbReference>
<dbReference type="Proteomes" id="UP001190700">
    <property type="component" value="Unassembled WGS sequence"/>
</dbReference>
<gene>
    <name evidence="2" type="ORF">CYMTET_53844</name>
</gene>
<dbReference type="EMBL" id="LGRX02035183">
    <property type="protein sequence ID" value="KAK3235989.1"/>
    <property type="molecule type" value="Genomic_DNA"/>
</dbReference>
<dbReference type="SUPFAM" id="SSF56399">
    <property type="entry name" value="ADP-ribosylation"/>
    <property type="match status" value="1"/>
</dbReference>
<comment type="caution">
    <text evidence="2">The sequence shown here is derived from an EMBL/GenBank/DDBJ whole genome shotgun (WGS) entry which is preliminary data.</text>
</comment>
<sequence length="168" mass="18154">MQSTPGSRGSPEPASKGLQGTPTALLREEVIALRLCTGPMFTKSNPLLRQVLSGTEFAGNRYVNTIVAIYSGILKLSKIQRAVKGGVKMAFMSTITRKEVALQYAESADEGNAAFVFEMQMGMVDRGADISPFSQYPREKQLVFAPLTGMEVVGVPRVKGESVELLLP</sequence>
<keyword evidence="3" id="KW-1185">Reference proteome</keyword>
<proteinExistence type="predicted"/>
<accession>A0AAE0EPY7</accession>
<reference evidence="2 3" key="1">
    <citation type="journal article" date="2015" name="Genome Biol. Evol.">
        <title>Comparative Genomics of a Bacterivorous Green Alga Reveals Evolutionary Causalities and Consequences of Phago-Mixotrophic Mode of Nutrition.</title>
        <authorList>
            <person name="Burns J.A."/>
            <person name="Paasch A."/>
            <person name="Narechania A."/>
            <person name="Kim E."/>
        </authorList>
    </citation>
    <scope>NUCLEOTIDE SEQUENCE [LARGE SCALE GENOMIC DNA]</scope>
    <source>
        <strain evidence="2 3">PLY_AMNH</strain>
    </source>
</reference>
<feature type="region of interest" description="Disordered" evidence="1">
    <location>
        <begin position="1"/>
        <end position="21"/>
    </location>
</feature>
<evidence type="ECO:0000256" key="1">
    <source>
        <dbReference type="SAM" id="MobiDB-lite"/>
    </source>
</evidence>
<protein>
    <recommendedName>
        <fullName evidence="4">NAD(P)(+)--arginine ADP-ribosyltransferase</fullName>
    </recommendedName>
</protein>